<keyword evidence="4 6" id="KW-1133">Transmembrane helix</keyword>
<dbReference type="AlphaFoldDB" id="A0AA88X2K4"/>
<keyword evidence="8" id="KW-1185">Reference proteome</keyword>
<proteinExistence type="inferred from homology"/>
<dbReference type="PANTHER" id="PTHR12483">
    <property type="entry name" value="SOLUTE CARRIER FAMILY 31 COPPER TRANSPORTERS"/>
    <property type="match status" value="1"/>
</dbReference>
<sequence length="134" mass="14404">MLISNCTINTISMQKNLFWGKDVIILFPGWPDHNLGMYILSLAFVFLLAVAVEVLSVSPVVKPGWSPFAGALNQAAVYALRVALAYLVMLSVMSYNLGILILAVAGNVLGFFLVKYRALVVAARADASINASKA</sequence>
<feature type="transmembrane region" description="Helical" evidence="6">
    <location>
        <begin position="35"/>
        <end position="56"/>
    </location>
</feature>
<evidence type="ECO:0000256" key="6">
    <source>
        <dbReference type="RuleBase" id="RU367022"/>
    </source>
</evidence>
<comment type="subcellular location">
    <subcellularLocation>
        <location evidence="6">Membrane</location>
        <topology evidence="6">Multi-pass membrane protein</topology>
    </subcellularLocation>
</comment>
<keyword evidence="6" id="KW-0813">Transport</keyword>
<gene>
    <name evidence="7" type="ORF">RJ639_031983</name>
</gene>
<dbReference type="InterPro" id="IPR007274">
    <property type="entry name" value="Cop_transporter"/>
</dbReference>
<keyword evidence="6" id="KW-0186">Copper</keyword>
<dbReference type="GO" id="GO:0005886">
    <property type="term" value="C:plasma membrane"/>
    <property type="evidence" value="ECO:0007669"/>
    <property type="project" value="TreeGrafter"/>
</dbReference>
<evidence type="ECO:0000313" key="8">
    <source>
        <dbReference type="Proteomes" id="UP001188597"/>
    </source>
</evidence>
<keyword evidence="3 6" id="KW-0187">Copper transport</keyword>
<evidence type="ECO:0000313" key="7">
    <source>
        <dbReference type="EMBL" id="KAK3037489.1"/>
    </source>
</evidence>
<dbReference type="Pfam" id="PF04145">
    <property type="entry name" value="Ctr"/>
    <property type="match status" value="1"/>
</dbReference>
<reference evidence="7" key="1">
    <citation type="submission" date="2022-12" db="EMBL/GenBank/DDBJ databases">
        <title>Draft genome assemblies for two species of Escallonia (Escalloniales).</title>
        <authorList>
            <person name="Chanderbali A."/>
            <person name="Dervinis C."/>
            <person name="Anghel I."/>
            <person name="Soltis D."/>
            <person name="Soltis P."/>
            <person name="Zapata F."/>
        </authorList>
    </citation>
    <scope>NUCLEOTIDE SEQUENCE</scope>
    <source>
        <strain evidence="7">UCBG64.0493</strain>
        <tissue evidence="7">Leaf</tissue>
    </source>
</reference>
<organism evidence="7 8">
    <name type="scientific">Escallonia herrerae</name>
    <dbReference type="NCBI Taxonomy" id="1293975"/>
    <lineage>
        <taxon>Eukaryota</taxon>
        <taxon>Viridiplantae</taxon>
        <taxon>Streptophyta</taxon>
        <taxon>Embryophyta</taxon>
        <taxon>Tracheophyta</taxon>
        <taxon>Spermatophyta</taxon>
        <taxon>Magnoliopsida</taxon>
        <taxon>eudicotyledons</taxon>
        <taxon>Gunneridae</taxon>
        <taxon>Pentapetalae</taxon>
        <taxon>asterids</taxon>
        <taxon>campanulids</taxon>
        <taxon>Escalloniales</taxon>
        <taxon>Escalloniaceae</taxon>
        <taxon>Escallonia</taxon>
    </lineage>
</organism>
<keyword evidence="5 6" id="KW-0472">Membrane</keyword>
<dbReference type="Proteomes" id="UP001188597">
    <property type="component" value="Unassembled WGS sequence"/>
</dbReference>
<evidence type="ECO:0000256" key="5">
    <source>
        <dbReference type="ARBA" id="ARBA00023136"/>
    </source>
</evidence>
<dbReference type="PANTHER" id="PTHR12483:SF85">
    <property type="entry name" value="COPPER TRANSPORT PROTEIN"/>
    <property type="match status" value="1"/>
</dbReference>
<feature type="transmembrane region" description="Helical" evidence="6">
    <location>
        <begin position="95"/>
        <end position="114"/>
    </location>
</feature>
<accession>A0AA88X2K4</accession>
<evidence type="ECO:0000256" key="1">
    <source>
        <dbReference type="ARBA" id="ARBA00006921"/>
    </source>
</evidence>
<dbReference type="EMBL" id="JAVXUP010000122">
    <property type="protein sequence ID" value="KAK3037489.1"/>
    <property type="molecule type" value="Genomic_DNA"/>
</dbReference>
<keyword evidence="2 6" id="KW-0812">Transmembrane</keyword>
<name>A0AA88X2K4_9ASTE</name>
<keyword evidence="6" id="KW-0406">Ion transport</keyword>
<evidence type="ECO:0000256" key="2">
    <source>
        <dbReference type="ARBA" id="ARBA00022692"/>
    </source>
</evidence>
<protein>
    <recommendedName>
        <fullName evidence="6">Copper transport protein</fullName>
    </recommendedName>
</protein>
<evidence type="ECO:0000256" key="3">
    <source>
        <dbReference type="ARBA" id="ARBA00022796"/>
    </source>
</evidence>
<comment type="caution">
    <text evidence="7">The sequence shown here is derived from an EMBL/GenBank/DDBJ whole genome shotgun (WGS) entry which is preliminary data.</text>
</comment>
<evidence type="ECO:0000256" key="4">
    <source>
        <dbReference type="ARBA" id="ARBA00022989"/>
    </source>
</evidence>
<dbReference type="GO" id="GO:0005375">
    <property type="term" value="F:copper ion transmembrane transporter activity"/>
    <property type="evidence" value="ECO:0007669"/>
    <property type="project" value="UniProtKB-UniRule"/>
</dbReference>
<comment type="similarity">
    <text evidence="1 6">Belongs to the copper transporter (Ctr) (TC 1.A.56) family. SLC31A subfamily.</text>
</comment>